<dbReference type="Gene3D" id="3.40.640.10">
    <property type="entry name" value="Type I PLP-dependent aspartate aminotransferase-like (Major domain)"/>
    <property type="match status" value="1"/>
</dbReference>
<dbReference type="PANTHER" id="PTHR43092:SF2">
    <property type="entry name" value="HERCYNYLCYSTEINE SULFOXIDE LYASE"/>
    <property type="match status" value="1"/>
</dbReference>
<keyword evidence="5" id="KW-1185">Reference proteome</keyword>
<dbReference type="InterPro" id="IPR015422">
    <property type="entry name" value="PyrdxlP-dep_Trfase_small"/>
</dbReference>
<dbReference type="SUPFAM" id="SSF53383">
    <property type="entry name" value="PLP-dependent transferases"/>
    <property type="match status" value="1"/>
</dbReference>
<accession>A0A9P6T306</accession>
<keyword evidence="1" id="KW-0663">Pyridoxal phosphate</keyword>
<evidence type="ECO:0000313" key="4">
    <source>
        <dbReference type="EMBL" id="KAG0021146.1"/>
    </source>
</evidence>
<dbReference type="InterPro" id="IPR000192">
    <property type="entry name" value="Aminotrans_V_dom"/>
</dbReference>
<dbReference type="InterPro" id="IPR015421">
    <property type="entry name" value="PyrdxlP-dep_Trfase_major"/>
</dbReference>
<dbReference type="Gene3D" id="3.90.1150.10">
    <property type="entry name" value="Aspartate Aminotransferase, domain 1"/>
    <property type="match status" value="1"/>
</dbReference>
<evidence type="ECO:0000256" key="1">
    <source>
        <dbReference type="ARBA" id="ARBA00022898"/>
    </source>
</evidence>
<comment type="caution">
    <text evidence="4">The sequence shown here is derived from an EMBL/GenBank/DDBJ whole genome shotgun (WGS) entry which is preliminary data.</text>
</comment>
<proteinExistence type="predicted"/>
<evidence type="ECO:0000256" key="2">
    <source>
        <dbReference type="SAM" id="MobiDB-lite"/>
    </source>
</evidence>
<gene>
    <name evidence="4" type="ORF">BGZ80_002970</name>
</gene>
<evidence type="ECO:0000259" key="3">
    <source>
        <dbReference type="Pfam" id="PF00266"/>
    </source>
</evidence>
<evidence type="ECO:0000313" key="5">
    <source>
        <dbReference type="Proteomes" id="UP000703661"/>
    </source>
</evidence>
<dbReference type="AlphaFoldDB" id="A0A9P6T306"/>
<sequence length="419" mass="47622">MASSYSSSSSSSLLPSPRNPGPFGHKQRKNFFFPEGKTEFNHGSYGTFPRSVQDNMMKWHNLAEQNPDRWVRLDLKPALRKVRSQLAEFMNCSTDELALVQNTTTGVNAVLRSLEFVPGDRILQLSTGYINVDRTVHYVCDTHKDVEIIEVPVVMPMSDQEIVYQIEKAVQEHLAKNDGTRIRLAVIDWISSVPAVVHPVKALVDMLKSYGILVLVDGAHAIGQVPVDLTYLNADFVITNCHKWLYSVRGSAVLYVPKRHQHLIHPTSIQGDYKGGFEMEFSWNGTMDYSTILSIEGALEFRKQYGEKAIINYMHKLAIQGGKIMAEILGTNVLTPHDQQVGSMFNVRLPIKNINHPKIQTPDYLIRLLLEKYNLYSPSYTHGGYFWTRVSAQIYLEIEDFVHLANVWKEVIEELNAEE</sequence>
<protein>
    <recommendedName>
        <fullName evidence="3">Aminotransferase class V domain-containing protein</fullName>
    </recommendedName>
</protein>
<feature type="compositionally biased region" description="Low complexity" evidence="2">
    <location>
        <begin position="1"/>
        <end position="16"/>
    </location>
</feature>
<organism evidence="4 5">
    <name type="scientific">Entomortierella chlamydospora</name>
    <dbReference type="NCBI Taxonomy" id="101097"/>
    <lineage>
        <taxon>Eukaryota</taxon>
        <taxon>Fungi</taxon>
        <taxon>Fungi incertae sedis</taxon>
        <taxon>Mucoromycota</taxon>
        <taxon>Mortierellomycotina</taxon>
        <taxon>Mortierellomycetes</taxon>
        <taxon>Mortierellales</taxon>
        <taxon>Mortierellaceae</taxon>
        <taxon>Entomortierella</taxon>
    </lineage>
</organism>
<dbReference type="Pfam" id="PF00266">
    <property type="entry name" value="Aminotran_5"/>
    <property type="match status" value="1"/>
</dbReference>
<dbReference type="Proteomes" id="UP000703661">
    <property type="component" value="Unassembled WGS sequence"/>
</dbReference>
<dbReference type="OrthoDB" id="5978656at2759"/>
<name>A0A9P6T306_9FUNG</name>
<dbReference type="PANTHER" id="PTHR43092">
    <property type="entry name" value="L-CYSTEINE DESULFHYDRASE"/>
    <property type="match status" value="1"/>
</dbReference>
<reference evidence="4" key="1">
    <citation type="journal article" date="2020" name="Fungal Divers.">
        <title>Resolving the Mortierellaceae phylogeny through synthesis of multi-gene phylogenetics and phylogenomics.</title>
        <authorList>
            <person name="Vandepol N."/>
            <person name="Liber J."/>
            <person name="Desiro A."/>
            <person name="Na H."/>
            <person name="Kennedy M."/>
            <person name="Barry K."/>
            <person name="Grigoriev I.V."/>
            <person name="Miller A.N."/>
            <person name="O'Donnell K."/>
            <person name="Stajich J.E."/>
            <person name="Bonito G."/>
        </authorList>
    </citation>
    <scope>NUCLEOTIDE SEQUENCE</scope>
    <source>
        <strain evidence="4">NRRL 2769</strain>
    </source>
</reference>
<feature type="region of interest" description="Disordered" evidence="2">
    <location>
        <begin position="1"/>
        <end position="28"/>
    </location>
</feature>
<dbReference type="InterPro" id="IPR015424">
    <property type="entry name" value="PyrdxlP-dep_Trfase"/>
</dbReference>
<feature type="domain" description="Aminotransferase class V" evidence="3">
    <location>
        <begin position="51"/>
        <end position="349"/>
    </location>
</feature>
<dbReference type="EMBL" id="JAAAID010000176">
    <property type="protein sequence ID" value="KAG0021146.1"/>
    <property type="molecule type" value="Genomic_DNA"/>
</dbReference>